<accession>A0A9P1ICR0</accession>
<keyword evidence="3" id="KW-0547">Nucleotide-binding</keyword>
<dbReference type="SFLD" id="SFLDG00002">
    <property type="entry name" value="C1.7:_P-type_atpase_like"/>
    <property type="match status" value="1"/>
</dbReference>
<evidence type="ECO:0000256" key="8">
    <source>
        <dbReference type="SAM" id="Phobius"/>
    </source>
</evidence>
<dbReference type="PRINTS" id="PR00119">
    <property type="entry name" value="CATATPASE"/>
</dbReference>
<dbReference type="InterPro" id="IPR008250">
    <property type="entry name" value="ATPase_P-typ_transduc_dom_A_sf"/>
</dbReference>
<keyword evidence="4" id="KW-0067">ATP-binding</keyword>
<dbReference type="InterPro" id="IPR023298">
    <property type="entry name" value="ATPase_P-typ_TM_dom_sf"/>
</dbReference>
<name>A0A9P1ICR0_9PELO</name>
<dbReference type="FunFam" id="3.40.50.1000:FF:000083">
    <property type="entry name" value="Sodium/potassium-transporting ATPase subunit alpha"/>
    <property type="match status" value="1"/>
</dbReference>
<dbReference type="PROSITE" id="PS00154">
    <property type="entry name" value="ATPASE_E1_E2"/>
    <property type="match status" value="1"/>
</dbReference>
<evidence type="ECO:0000256" key="4">
    <source>
        <dbReference type="ARBA" id="ARBA00022840"/>
    </source>
</evidence>
<evidence type="ECO:0000256" key="3">
    <source>
        <dbReference type="ARBA" id="ARBA00022741"/>
    </source>
</evidence>
<dbReference type="InterPro" id="IPR044492">
    <property type="entry name" value="P_typ_ATPase_HD_dom"/>
</dbReference>
<feature type="domain" description="Cation-transporting P-type ATPase N-terminal" evidence="9">
    <location>
        <begin position="41"/>
        <end position="123"/>
    </location>
</feature>
<keyword evidence="6 8" id="KW-1133">Transmembrane helix</keyword>
<dbReference type="Pfam" id="PF00690">
    <property type="entry name" value="Cation_ATPase_N"/>
    <property type="match status" value="1"/>
</dbReference>
<reference evidence="10" key="1">
    <citation type="submission" date="2022-11" db="EMBL/GenBank/DDBJ databases">
        <authorList>
            <person name="Kikuchi T."/>
        </authorList>
    </citation>
    <scope>NUCLEOTIDE SEQUENCE</scope>
    <source>
        <strain evidence="10">PS1010</strain>
    </source>
</reference>
<dbReference type="InterPro" id="IPR018303">
    <property type="entry name" value="ATPase_P-typ_P_site"/>
</dbReference>
<dbReference type="OrthoDB" id="3352408at2759"/>
<evidence type="ECO:0000256" key="5">
    <source>
        <dbReference type="ARBA" id="ARBA00022967"/>
    </source>
</evidence>
<dbReference type="Gene3D" id="3.40.50.1000">
    <property type="entry name" value="HAD superfamily/HAD-like"/>
    <property type="match status" value="1"/>
</dbReference>
<dbReference type="Proteomes" id="UP001152747">
    <property type="component" value="Unassembled WGS sequence"/>
</dbReference>
<dbReference type="SFLD" id="SFLDF00027">
    <property type="entry name" value="p-type_atpase"/>
    <property type="match status" value="1"/>
</dbReference>
<dbReference type="GO" id="GO:1990573">
    <property type="term" value="P:potassium ion import across plasma membrane"/>
    <property type="evidence" value="ECO:0007669"/>
    <property type="project" value="TreeGrafter"/>
</dbReference>
<dbReference type="GO" id="GO:0005886">
    <property type="term" value="C:plasma membrane"/>
    <property type="evidence" value="ECO:0007669"/>
    <property type="project" value="TreeGrafter"/>
</dbReference>
<dbReference type="InterPro" id="IPR023214">
    <property type="entry name" value="HAD_sf"/>
</dbReference>
<dbReference type="PRINTS" id="PR00121">
    <property type="entry name" value="NAKATPASE"/>
</dbReference>
<feature type="transmembrane region" description="Helical" evidence="8">
    <location>
        <begin position="982"/>
        <end position="1005"/>
    </location>
</feature>
<dbReference type="AlphaFoldDB" id="A0A9P1ICR0"/>
<dbReference type="SMART" id="SM00831">
    <property type="entry name" value="Cation_ATPase_N"/>
    <property type="match status" value="1"/>
</dbReference>
<dbReference type="EMBL" id="CANHGI010000002">
    <property type="protein sequence ID" value="CAI5442198.1"/>
    <property type="molecule type" value="Genomic_DNA"/>
</dbReference>
<evidence type="ECO:0000256" key="7">
    <source>
        <dbReference type="ARBA" id="ARBA00023136"/>
    </source>
</evidence>
<dbReference type="FunFam" id="1.20.1110.10:FF:000064">
    <property type="entry name" value="Cation transporting ATPase"/>
    <property type="match status" value="1"/>
</dbReference>
<feature type="transmembrane region" description="Helical" evidence="8">
    <location>
        <begin position="883"/>
        <end position="905"/>
    </location>
</feature>
<comment type="caution">
    <text evidence="10">The sequence shown here is derived from an EMBL/GenBank/DDBJ whole genome shotgun (WGS) entry which is preliminary data.</text>
</comment>
<dbReference type="Pfam" id="PF13246">
    <property type="entry name" value="Cation_ATPase"/>
    <property type="match status" value="1"/>
</dbReference>
<dbReference type="InterPro" id="IPR050510">
    <property type="entry name" value="Cation_transp_ATPase_P-type"/>
</dbReference>
<gene>
    <name evidence="10" type="ORF">CAMP_LOCUS4835</name>
</gene>
<dbReference type="Pfam" id="PF00689">
    <property type="entry name" value="Cation_ATPase_C"/>
    <property type="match status" value="1"/>
</dbReference>
<sequence>MGFLMALLRCVRQSSSSRKPSDVEGDSYRDAAQKDLSTSFDEHRLSLKNLLERYFESGIDLELPKKSIGLGKIRAAEKLKSDGRNALSPPKIISNWQLFLRQFQNLLWLLMFGAAALCFLTYAYDPTDMLNLYVGIFIVAIVFLMCIVSFFEEKKGIEVVRAFQNLMPTSCNVIRDGKEIVINPEELVVGDIVVVRSGCKVPADIRVIACTDFFLETSSITGEAEPLEFNAKVADSKTSIFESYNIAFNGSFCVDGEGYGIVIRTGEQTVIGQIASLTLGQSDKKCQFQTEIERFVRIITVMAITMATIIFGIGIIVSGGNDIIRLFVTGFLMVIIANVPQGLPTTVTTELTIIARRMAKKNVFLKKLEKIDSVGATTVIASDKTGTLTKNCMTVTDLWFNNTYNSARPENQGRTTKKRNLNAASSVDWYDSPLSDILNVICVCNKARIENNMTTKILPKRVDSEFDLSAMQSAPMKEMLISGNPSEVAMLKYAAAMANVPEIRDNFQTIFEIPFNSVRKFHLVLTVKKSIWKKMDDYKKLNEEIEFVVMVKGAPEVIITHCSSINQEGFKKELNEARMEEFNAAYETFGDEGCRVIGFAVKKFRANANTIFSLKSETVPLDDWEFLGMSAIMDPPRDDTKKAIQACKAAGIKVYMVTGDHKSTATAIAKQIGMIDTEEVTNFDHNRQVIRQMSSTDWAVITGPELPGLNQKQWDALLEHRYIVFARTTPDHKLLIVTECQKRGECVTVTGDGVNDAPALKKADVGVAMGIAGSDVAKQAADIILLDDNFSSIVAGIEEGRLLFDNLRKTIAYTMTHMWPELVPVMLNFFFGFPLGLTPVQILSIDLITDIPPAVSLAYEGPEADIMLQPPRKRETHLVTKGLMTYTYIFMSVFISVGGIISYLLTYSLNGIPPHELAFTASHYFKPGADDLLLANGNIFTASQQTNIAAQAAASFHIAIVVSQAFHLWMCLTRRVSIFSHGFANIVAIFAVIIDLLLICLFTFVPGVQYIFGSQPPPWQTWIVPVVVGIWMWIFNEARKYGIRNYPKNGFIRLIKW</sequence>
<dbReference type="InterPro" id="IPR059000">
    <property type="entry name" value="ATPase_P-type_domA"/>
</dbReference>
<dbReference type="InterPro" id="IPR036412">
    <property type="entry name" value="HAD-like_sf"/>
</dbReference>
<feature type="transmembrane region" description="Helical" evidence="8">
    <location>
        <begin position="1017"/>
        <end position="1035"/>
    </location>
</feature>
<dbReference type="SUPFAM" id="SSF81660">
    <property type="entry name" value="Metal cation-transporting ATPase, ATP-binding domain N"/>
    <property type="match status" value="1"/>
</dbReference>
<dbReference type="GO" id="GO:0005391">
    <property type="term" value="F:P-type sodium:potassium-exchanging transporter activity"/>
    <property type="evidence" value="ECO:0007669"/>
    <property type="project" value="TreeGrafter"/>
</dbReference>
<dbReference type="Pfam" id="PF00122">
    <property type="entry name" value="E1-E2_ATPase"/>
    <property type="match status" value="1"/>
</dbReference>
<keyword evidence="11" id="KW-1185">Reference proteome</keyword>
<dbReference type="InterPro" id="IPR004014">
    <property type="entry name" value="ATPase_P-typ_cation-transptr_N"/>
</dbReference>
<organism evidence="10 11">
    <name type="scientific">Caenorhabditis angaria</name>
    <dbReference type="NCBI Taxonomy" id="860376"/>
    <lineage>
        <taxon>Eukaryota</taxon>
        <taxon>Metazoa</taxon>
        <taxon>Ecdysozoa</taxon>
        <taxon>Nematoda</taxon>
        <taxon>Chromadorea</taxon>
        <taxon>Rhabditida</taxon>
        <taxon>Rhabditina</taxon>
        <taxon>Rhabditomorpha</taxon>
        <taxon>Rhabditoidea</taxon>
        <taxon>Rhabditidae</taxon>
        <taxon>Peloderinae</taxon>
        <taxon>Caenorhabditis</taxon>
    </lineage>
</organism>
<dbReference type="Gene3D" id="1.20.1110.10">
    <property type="entry name" value="Calcium-transporting ATPase, transmembrane domain"/>
    <property type="match status" value="1"/>
</dbReference>
<evidence type="ECO:0000259" key="9">
    <source>
        <dbReference type="SMART" id="SM00831"/>
    </source>
</evidence>
<dbReference type="SUPFAM" id="SSF56784">
    <property type="entry name" value="HAD-like"/>
    <property type="match status" value="1"/>
</dbReference>
<dbReference type="InterPro" id="IPR006068">
    <property type="entry name" value="ATPase_P-typ_cation-transptr_C"/>
</dbReference>
<dbReference type="PANTHER" id="PTHR43294">
    <property type="entry name" value="SODIUM/POTASSIUM-TRANSPORTING ATPASE SUBUNIT ALPHA"/>
    <property type="match status" value="1"/>
</dbReference>
<feature type="transmembrane region" description="Helical" evidence="8">
    <location>
        <begin position="130"/>
        <end position="151"/>
    </location>
</feature>
<dbReference type="PANTHER" id="PTHR43294:SF5">
    <property type="entry name" value="CATION-TRANSPORTING P-TYPE ATPASE N-TERMINAL DOMAIN-CONTAINING PROTEIN"/>
    <property type="match status" value="1"/>
</dbReference>
<dbReference type="GO" id="GO:0005524">
    <property type="term" value="F:ATP binding"/>
    <property type="evidence" value="ECO:0007669"/>
    <property type="project" value="UniProtKB-KW"/>
</dbReference>
<keyword evidence="5" id="KW-1278">Translocase</keyword>
<evidence type="ECO:0000313" key="10">
    <source>
        <dbReference type="EMBL" id="CAI5442198.1"/>
    </source>
</evidence>
<keyword evidence="7 8" id="KW-0472">Membrane</keyword>
<comment type="subcellular location">
    <subcellularLocation>
        <location evidence="1">Membrane</location>
        <topology evidence="1">Multi-pass membrane protein</topology>
    </subcellularLocation>
</comment>
<dbReference type="GO" id="GO:0036376">
    <property type="term" value="P:sodium ion export across plasma membrane"/>
    <property type="evidence" value="ECO:0007669"/>
    <property type="project" value="TreeGrafter"/>
</dbReference>
<evidence type="ECO:0000256" key="1">
    <source>
        <dbReference type="ARBA" id="ARBA00004141"/>
    </source>
</evidence>
<dbReference type="Gene3D" id="2.70.150.10">
    <property type="entry name" value="Calcium-transporting ATPase, cytoplasmic transduction domain A"/>
    <property type="match status" value="1"/>
</dbReference>
<dbReference type="GO" id="GO:1902600">
    <property type="term" value="P:proton transmembrane transport"/>
    <property type="evidence" value="ECO:0007669"/>
    <property type="project" value="TreeGrafter"/>
</dbReference>
<dbReference type="GO" id="GO:0030007">
    <property type="term" value="P:intracellular potassium ion homeostasis"/>
    <property type="evidence" value="ECO:0007669"/>
    <property type="project" value="TreeGrafter"/>
</dbReference>
<dbReference type="NCBIfam" id="TIGR01494">
    <property type="entry name" value="ATPase_P-type"/>
    <property type="match status" value="2"/>
</dbReference>
<evidence type="ECO:0000256" key="6">
    <source>
        <dbReference type="ARBA" id="ARBA00022989"/>
    </source>
</evidence>
<feature type="transmembrane region" description="Helical" evidence="8">
    <location>
        <begin position="295"/>
        <end position="317"/>
    </location>
</feature>
<dbReference type="InterPro" id="IPR023299">
    <property type="entry name" value="ATPase_P-typ_cyto_dom_N"/>
</dbReference>
<feature type="transmembrane region" description="Helical" evidence="8">
    <location>
        <begin position="948"/>
        <end position="970"/>
    </location>
</feature>
<keyword evidence="2 8" id="KW-0812">Transmembrane</keyword>
<dbReference type="SFLD" id="SFLDS00003">
    <property type="entry name" value="Haloacid_Dehalogenase"/>
    <property type="match status" value="1"/>
</dbReference>
<dbReference type="Pfam" id="PF08282">
    <property type="entry name" value="Hydrolase_3"/>
    <property type="match status" value="1"/>
</dbReference>
<protein>
    <recommendedName>
        <fullName evidence="9">Cation-transporting P-type ATPase N-terminal domain-containing protein</fullName>
    </recommendedName>
</protein>
<feature type="transmembrane region" description="Helical" evidence="8">
    <location>
        <begin position="106"/>
        <end position="124"/>
    </location>
</feature>
<dbReference type="InterPro" id="IPR001757">
    <property type="entry name" value="P_typ_ATPase"/>
</dbReference>
<dbReference type="SUPFAM" id="SSF81665">
    <property type="entry name" value="Calcium ATPase, transmembrane domain M"/>
    <property type="match status" value="1"/>
</dbReference>
<dbReference type="GO" id="GO:0016887">
    <property type="term" value="F:ATP hydrolysis activity"/>
    <property type="evidence" value="ECO:0007669"/>
    <property type="project" value="InterPro"/>
</dbReference>
<dbReference type="Gene3D" id="3.40.1110.10">
    <property type="entry name" value="Calcium-transporting ATPase, cytoplasmic domain N"/>
    <property type="match status" value="1"/>
</dbReference>
<dbReference type="GO" id="GO:0006883">
    <property type="term" value="P:intracellular sodium ion homeostasis"/>
    <property type="evidence" value="ECO:0007669"/>
    <property type="project" value="TreeGrafter"/>
</dbReference>
<dbReference type="SUPFAM" id="SSF81653">
    <property type="entry name" value="Calcium ATPase, transduction domain A"/>
    <property type="match status" value="1"/>
</dbReference>
<proteinExistence type="predicted"/>
<evidence type="ECO:0000313" key="11">
    <source>
        <dbReference type="Proteomes" id="UP001152747"/>
    </source>
</evidence>
<evidence type="ECO:0000256" key="2">
    <source>
        <dbReference type="ARBA" id="ARBA00022692"/>
    </source>
</evidence>